<proteinExistence type="predicted"/>
<dbReference type="EMBL" id="JACVFC010000006">
    <property type="protein sequence ID" value="MBC9934728.1"/>
    <property type="molecule type" value="Genomic_DNA"/>
</dbReference>
<protein>
    <recommendedName>
        <fullName evidence="5">DUF916 domain-containing protein</fullName>
    </recommendedName>
</protein>
<reference evidence="3 4" key="1">
    <citation type="submission" date="2020-09" db="EMBL/GenBank/DDBJ databases">
        <title>Genome sequences of type strains of Chitinophaga qingshengii and Chitinophaga varians.</title>
        <authorList>
            <person name="Kittiwongwattana C."/>
        </authorList>
    </citation>
    <scope>NUCLEOTIDE SEQUENCE [LARGE SCALE GENOMIC DNA]</scope>
    <source>
        <strain evidence="3 4">JCM 30026</strain>
    </source>
</reference>
<feature type="region of interest" description="Disordered" evidence="1">
    <location>
        <begin position="28"/>
        <end position="62"/>
    </location>
</feature>
<feature type="chain" id="PRO_5045911310" description="DUF916 domain-containing protein" evidence="2">
    <location>
        <begin position="20"/>
        <end position="306"/>
    </location>
</feature>
<sequence>MKQLMLLLFLLFSVLFIKAQDTTGKKSIPTGLAVDTSRSKMTPGLPPAPRSPKKAADSAAERRGLTIKPSTVDFKLNNGQTGTAHVFIVNHLNKKKQFSLYLSDWIRDSTGAHVYTAPGSTERSCSRWVKLDRTFAEVDTGQTLDIPIKMQVPDSAAATGEMKWTMLFFETTEEQVVESPTGLKTNVQNKVRIGIHLYQTPPSLTYKDVKILSFDHADTSARVCHIVCQNTGTVQLECNSYLELSNIATGDKTKIDVPMFPLFPEQRRVVEFVIPDKLPKGKYSLIGVIDAGTDVPMEAAQEMIDI</sequence>
<keyword evidence="4" id="KW-1185">Reference proteome</keyword>
<name>A0ABR7TXG3_9BACT</name>
<evidence type="ECO:0000256" key="1">
    <source>
        <dbReference type="SAM" id="MobiDB-lite"/>
    </source>
</evidence>
<evidence type="ECO:0000256" key="2">
    <source>
        <dbReference type="SAM" id="SignalP"/>
    </source>
</evidence>
<evidence type="ECO:0000313" key="4">
    <source>
        <dbReference type="Proteomes" id="UP000659124"/>
    </source>
</evidence>
<keyword evidence="2" id="KW-0732">Signal</keyword>
<accession>A0ABR7TXG3</accession>
<evidence type="ECO:0008006" key="5">
    <source>
        <dbReference type="Google" id="ProtNLM"/>
    </source>
</evidence>
<gene>
    <name evidence="3" type="ORF">ICL07_30400</name>
</gene>
<comment type="caution">
    <text evidence="3">The sequence shown here is derived from an EMBL/GenBank/DDBJ whole genome shotgun (WGS) entry which is preliminary data.</text>
</comment>
<dbReference type="RefSeq" id="WP_188091817.1">
    <property type="nucleotide sequence ID" value="NZ_JACVFC010000006.1"/>
</dbReference>
<organism evidence="3 4">
    <name type="scientific">Chitinophaga qingshengii</name>
    <dbReference type="NCBI Taxonomy" id="1569794"/>
    <lineage>
        <taxon>Bacteria</taxon>
        <taxon>Pseudomonadati</taxon>
        <taxon>Bacteroidota</taxon>
        <taxon>Chitinophagia</taxon>
        <taxon>Chitinophagales</taxon>
        <taxon>Chitinophagaceae</taxon>
        <taxon>Chitinophaga</taxon>
    </lineage>
</organism>
<dbReference type="Proteomes" id="UP000659124">
    <property type="component" value="Unassembled WGS sequence"/>
</dbReference>
<feature type="signal peptide" evidence="2">
    <location>
        <begin position="1"/>
        <end position="19"/>
    </location>
</feature>
<evidence type="ECO:0000313" key="3">
    <source>
        <dbReference type="EMBL" id="MBC9934728.1"/>
    </source>
</evidence>